<feature type="transmembrane region" description="Helical" evidence="7">
    <location>
        <begin position="269"/>
        <end position="290"/>
    </location>
</feature>
<feature type="transmembrane region" description="Helical" evidence="7">
    <location>
        <begin position="326"/>
        <end position="349"/>
    </location>
</feature>
<evidence type="ECO:0000256" key="3">
    <source>
        <dbReference type="ARBA" id="ARBA00022475"/>
    </source>
</evidence>
<evidence type="ECO:0000256" key="2">
    <source>
        <dbReference type="ARBA" id="ARBA00022448"/>
    </source>
</evidence>
<feature type="transmembrane region" description="Helical" evidence="7">
    <location>
        <begin position="370"/>
        <end position="386"/>
    </location>
</feature>
<evidence type="ECO:0000256" key="1">
    <source>
        <dbReference type="ARBA" id="ARBA00004651"/>
    </source>
</evidence>
<keyword evidence="3" id="KW-1003">Cell membrane</keyword>
<feature type="transmembrane region" description="Helical" evidence="7">
    <location>
        <begin position="49"/>
        <end position="70"/>
    </location>
</feature>
<dbReference type="InterPro" id="IPR036259">
    <property type="entry name" value="MFS_trans_sf"/>
</dbReference>
<dbReference type="EMBL" id="CP078063">
    <property type="protein sequence ID" value="UVE50510.1"/>
    <property type="molecule type" value="Genomic_DNA"/>
</dbReference>
<feature type="transmembrane region" description="Helical" evidence="7">
    <location>
        <begin position="173"/>
        <end position="191"/>
    </location>
</feature>
<keyword evidence="4 7" id="KW-0812">Transmembrane</keyword>
<dbReference type="GeneID" id="74527415"/>
<feature type="transmembrane region" description="Helical" evidence="7">
    <location>
        <begin position="12"/>
        <end position="29"/>
    </location>
</feature>
<feature type="transmembrane region" description="Helical" evidence="7">
    <location>
        <begin position="302"/>
        <end position="320"/>
    </location>
</feature>
<dbReference type="InterPro" id="IPR011701">
    <property type="entry name" value="MFS"/>
</dbReference>
<proteinExistence type="predicted"/>
<comment type="subcellular location">
    <subcellularLocation>
        <location evidence="1">Cell membrane</location>
        <topology evidence="1">Multi-pass membrane protein</topology>
    </subcellularLocation>
</comment>
<keyword evidence="5 7" id="KW-1133">Transmembrane helix</keyword>
<keyword evidence="2" id="KW-0813">Transport</keyword>
<protein>
    <submittedName>
        <fullName evidence="9">MFS transporter</fullName>
    </submittedName>
</protein>
<keyword evidence="6 7" id="KW-0472">Membrane</keyword>
<dbReference type="InterPro" id="IPR020846">
    <property type="entry name" value="MFS_dom"/>
</dbReference>
<dbReference type="InterPro" id="IPR050171">
    <property type="entry name" value="MFS_Transporters"/>
</dbReference>
<dbReference type="PANTHER" id="PTHR23517">
    <property type="entry name" value="RESISTANCE PROTEIN MDTM, PUTATIVE-RELATED-RELATED"/>
    <property type="match status" value="1"/>
</dbReference>
<dbReference type="Pfam" id="PF07690">
    <property type="entry name" value="MFS_1"/>
    <property type="match status" value="2"/>
</dbReference>
<evidence type="ECO:0000313" key="9">
    <source>
        <dbReference type="EMBL" id="UVE50510.1"/>
    </source>
</evidence>
<sequence>MTGYTQGIRQNWRQFVLQLLTVFAVGLTIGSERNVVPILGRDVLGVESVLVIGSFVVSFGFVKALLNLYGGKWAETYGRKPILVAGWVVALPIPAILIFAPSWWWVTVGNVLLGVNQGLAWSMSVNAKIDLAGSERRGFAVGLDEAFGYGGVAVGSWVTGVLAGQYGLRPAPFVFLAGVVVLGLLVAVFFVEETLPYAKAEAEAEAEAETPGEGTDSGANLPFSTILKRATWGDKTLFAAAQAGSVEKFVDALVWIAYPLYLTSAGQSVVDVGVVVGVYGGVWGLLQLYTGKLADDIGRRPPVVAGMFVAGGGVLATTFVSGLVPWTITAGITGFGMALLYPNLITVVGDAAHPTWRATGLGVYRMWRDAGYGFGAILIGLAADLVSVQMAFYATAAAMFLSGSIAFVWMRETHPEFGDYHTSAGVATEGVGDD</sequence>
<evidence type="ECO:0000256" key="7">
    <source>
        <dbReference type="SAM" id="Phobius"/>
    </source>
</evidence>
<dbReference type="RefSeq" id="WP_258302589.1">
    <property type="nucleotide sequence ID" value="NZ_CP078063.1"/>
</dbReference>
<dbReference type="SUPFAM" id="SSF103473">
    <property type="entry name" value="MFS general substrate transporter"/>
    <property type="match status" value="1"/>
</dbReference>
<evidence type="ECO:0000256" key="5">
    <source>
        <dbReference type="ARBA" id="ARBA00022989"/>
    </source>
</evidence>
<evidence type="ECO:0000259" key="8">
    <source>
        <dbReference type="PROSITE" id="PS50850"/>
    </source>
</evidence>
<dbReference type="PANTHER" id="PTHR23517:SF3">
    <property type="entry name" value="INTEGRAL MEMBRANE TRANSPORT PROTEIN"/>
    <property type="match status" value="1"/>
</dbReference>
<dbReference type="Gene3D" id="1.20.1250.20">
    <property type="entry name" value="MFS general substrate transporter like domains"/>
    <property type="match status" value="2"/>
</dbReference>
<dbReference type="PROSITE" id="PS50850">
    <property type="entry name" value="MFS"/>
    <property type="match status" value="1"/>
</dbReference>
<evidence type="ECO:0000256" key="6">
    <source>
        <dbReference type="ARBA" id="ARBA00023136"/>
    </source>
</evidence>
<feature type="transmembrane region" description="Helical" evidence="7">
    <location>
        <begin position="146"/>
        <end position="166"/>
    </location>
</feature>
<name>A0ABY5RH84_HALLR</name>
<gene>
    <name evidence="9" type="ORF">KU306_00950</name>
</gene>
<feature type="domain" description="Major facilitator superfamily (MFS) profile" evidence="8">
    <location>
        <begin position="14"/>
        <end position="414"/>
    </location>
</feature>
<feature type="transmembrane region" description="Helical" evidence="7">
    <location>
        <begin position="82"/>
        <end position="106"/>
    </location>
</feature>
<evidence type="ECO:0000313" key="10">
    <source>
        <dbReference type="Proteomes" id="UP001058330"/>
    </source>
</evidence>
<keyword evidence="10" id="KW-1185">Reference proteome</keyword>
<organism evidence="9 10">
    <name type="scientific">Haloferax larsenii</name>
    <dbReference type="NCBI Taxonomy" id="302484"/>
    <lineage>
        <taxon>Archaea</taxon>
        <taxon>Methanobacteriati</taxon>
        <taxon>Methanobacteriota</taxon>
        <taxon>Stenosarchaea group</taxon>
        <taxon>Halobacteria</taxon>
        <taxon>Halobacteriales</taxon>
        <taxon>Haloferacaceae</taxon>
        <taxon>Haloferax</taxon>
    </lineage>
</organism>
<accession>A0ABY5RH84</accession>
<evidence type="ECO:0000256" key="4">
    <source>
        <dbReference type="ARBA" id="ARBA00022692"/>
    </source>
</evidence>
<reference evidence="9" key="1">
    <citation type="submission" date="2021-07" db="EMBL/GenBank/DDBJ databases">
        <title>Studies on halocins as antimicrobial molecules from haloarchaea.</title>
        <authorList>
            <person name="Kumar S."/>
            <person name="Khare S.K."/>
        </authorList>
    </citation>
    <scope>NUCLEOTIDE SEQUENCE</scope>
    <source>
        <strain evidence="9">NCIM 5678</strain>
    </source>
</reference>
<dbReference type="Proteomes" id="UP001058330">
    <property type="component" value="Chromosome"/>
</dbReference>